<accession>A0A7X0RTB6</accession>
<reference evidence="1 2" key="1">
    <citation type="submission" date="2020-08" db="EMBL/GenBank/DDBJ databases">
        <title>Cohnella phylogeny.</title>
        <authorList>
            <person name="Dunlap C."/>
        </authorList>
    </citation>
    <scope>NUCLEOTIDE SEQUENCE [LARGE SCALE GENOMIC DNA]</scope>
    <source>
        <strain evidence="1 2">DSM 28246</strain>
    </source>
</reference>
<dbReference type="InterPro" id="IPR052022">
    <property type="entry name" value="26kDa_periplasmic_antigen"/>
</dbReference>
<name>A0A7X0RTB6_9BACL</name>
<dbReference type="Gene3D" id="3.30.70.2970">
    <property type="entry name" value="Protein of unknown function (DUF541), domain 2"/>
    <property type="match status" value="1"/>
</dbReference>
<dbReference type="PANTHER" id="PTHR34387">
    <property type="entry name" value="SLR1258 PROTEIN"/>
    <property type="match status" value="1"/>
</dbReference>
<proteinExistence type="predicted"/>
<dbReference type="Pfam" id="PF04402">
    <property type="entry name" value="SIMPL"/>
    <property type="match status" value="1"/>
</dbReference>
<keyword evidence="2" id="KW-1185">Reference proteome</keyword>
<dbReference type="RefSeq" id="WP_185670990.1">
    <property type="nucleotide sequence ID" value="NZ_JACJVP010000033.1"/>
</dbReference>
<organism evidence="1 2">
    <name type="scientific">Cohnella nanjingensis</name>
    <dbReference type="NCBI Taxonomy" id="1387779"/>
    <lineage>
        <taxon>Bacteria</taxon>
        <taxon>Bacillati</taxon>
        <taxon>Bacillota</taxon>
        <taxon>Bacilli</taxon>
        <taxon>Bacillales</taxon>
        <taxon>Paenibacillaceae</taxon>
        <taxon>Cohnella</taxon>
    </lineage>
</organism>
<comment type="caution">
    <text evidence="1">The sequence shown here is derived from an EMBL/GenBank/DDBJ whole genome shotgun (WGS) entry which is preliminary data.</text>
</comment>
<evidence type="ECO:0000313" key="1">
    <source>
        <dbReference type="EMBL" id="MBB6673138.1"/>
    </source>
</evidence>
<dbReference type="AlphaFoldDB" id="A0A7X0RTB6"/>
<dbReference type="EMBL" id="JACJVP010000033">
    <property type="protein sequence ID" value="MBB6673138.1"/>
    <property type="molecule type" value="Genomic_DNA"/>
</dbReference>
<dbReference type="Gene3D" id="3.30.110.170">
    <property type="entry name" value="Protein of unknown function (DUF541), domain 1"/>
    <property type="match status" value="1"/>
</dbReference>
<evidence type="ECO:0000313" key="2">
    <source>
        <dbReference type="Proteomes" id="UP000547209"/>
    </source>
</evidence>
<dbReference type="GO" id="GO:0006974">
    <property type="term" value="P:DNA damage response"/>
    <property type="evidence" value="ECO:0007669"/>
    <property type="project" value="TreeGrafter"/>
</dbReference>
<gene>
    <name evidence="1" type="ORF">H7C19_20870</name>
</gene>
<dbReference type="Proteomes" id="UP000547209">
    <property type="component" value="Unassembled WGS sequence"/>
</dbReference>
<dbReference type="InterPro" id="IPR007497">
    <property type="entry name" value="SIMPL/DUF541"/>
</dbReference>
<sequence>MRAKGVQIAVLATVMVVAGWFGYTNGGVQAVSAESPAVTAATTANVQNTVTVGAEGSIKVEPDVAYLNFAVEARGATAQAAQQEAAKRFSAVEKTLYETFKLDRKDVKTTSFSVQPEYTYTEKEGQKLKDYLASHQVQVTYRDLDNIGKLLDAVSAAGANRMDGVQFGTEKEEQYQLEALKKAMANADAKANVLAVSAKRQLGQVINIVQGEAASVPIIRQNALFAKEMASAAADAGSSIQTGQIEIAANVTVQYEMK</sequence>
<protein>
    <submittedName>
        <fullName evidence="1">SIMPL domain-containing protein</fullName>
    </submittedName>
</protein>
<dbReference type="PANTHER" id="PTHR34387:SF1">
    <property type="entry name" value="PERIPLASMIC IMMUNOGENIC PROTEIN"/>
    <property type="match status" value="1"/>
</dbReference>